<feature type="compositionally biased region" description="Low complexity" evidence="1">
    <location>
        <begin position="16"/>
        <end position="29"/>
    </location>
</feature>
<proteinExistence type="predicted"/>
<evidence type="ECO:0000256" key="1">
    <source>
        <dbReference type="SAM" id="MobiDB-lite"/>
    </source>
</evidence>
<evidence type="ECO:0000313" key="2">
    <source>
        <dbReference type="EMBL" id="JAD98893.1"/>
    </source>
</evidence>
<dbReference type="EMBL" id="GBRH01199002">
    <property type="protein sequence ID" value="JAD98893.1"/>
    <property type="molecule type" value="Transcribed_RNA"/>
</dbReference>
<reference evidence="2" key="2">
    <citation type="journal article" date="2015" name="Data Brief">
        <title>Shoot transcriptome of the giant reed, Arundo donax.</title>
        <authorList>
            <person name="Barrero R.A."/>
            <person name="Guerrero F.D."/>
            <person name="Moolhuijzen P."/>
            <person name="Goolsby J.A."/>
            <person name="Tidwell J."/>
            <person name="Bellgard S.E."/>
            <person name="Bellgard M.I."/>
        </authorList>
    </citation>
    <scope>NUCLEOTIDE SEQUENCE</scope>
    <source>
        <tissue evidence="2">Shoot tissue taken approximately 20 cm above the soil surface</tissue>
    </source>
</reference>
<reference evidence="2" key="1">
    <citation type="submission" date="2014-09" db="EMBL/GenBank/DDBJ databases">
        <authorList>
            <person name="Magalhaes I.L.F."/>
            <person name="Oliveira U."/>
            <person name="Santos F.R."/>
            <person name="Vidigal T.H.D.A."/>
            <person name="Brescovit A.D."/>
            <person name="Santos A.J."/>
        </authorList>
    </citation>
    <scope>NUCLEOTIDE SEQUENCE</scope>
    <source>
        <tissue evidence="2">Shoot tissue taken approximately 20 cm above the soil surface</tissue>
    </source>
</reference>
<dbReference type="AlphaFoldDB" id="A0A0A9EIP4"/>
<protein>
    <submittedName>
        <fullName evidence="2">Uncharacterized protein</fullName>
    </submittedName>
</protein>
<organism evidence="2">
    <name type="scientific">Arundo donax</name>
    <name type="common">Giant reed</name>
    <name type="synonym">Donax arundinaceus</name>
    <dbReference type="NCBI Taxonomy" id="35708"/>
    <lineage>
        <taxon>Eukaryota</taxon>
        <taxon>Viridiplantae</taxon>
        <taxon>Streptophyta</taxon>
        <taxon>Embryophyta</taxon>
        <taxon>Tracheophyta</taxon>
        <taxon>Spermatophyta</taxon>
        <taxon>Magnoliopsida</taxon>
        <taxon>Liliopsida</taxon>
        <taxon>Poales</taxon>
        <taxon>Poaceae</taxon>
        <taxon>PACMAD clade</taxon>
        <taxon>Arundinoideae</taxon>
        <taxon>Arundineae</taxon>
        <taxon>Arundo</taxon>
    </lineage>
</organism>
<accession>A0A0A9EIP4</accession>
<name>A0A0A9EIP4_ARUDO</name>
<sequence>MDPSHRDFMNLLNQVSPNQNSDSSSQSSPHTQFPTSFPNLSFPNTLHLIFRTSTFLVLQTTFSHMATLLQAFMVLNSKGIGYNLLQSDFKVLGLNKVWCTDQIKCLELQPTLLPME</sequence>
<feature type="region of interest" description="Disordered" evidence="1">
    <location>
        <begin position="1"/>
        <end position="36"/>
    </location>
</feature>